<sequence>MTGKGKGPFYVKKYAPHGYEFQLTNEMDLETGTSSRHSGSTYQSLGELTPPTNPYVPSVSFHSAITAANRNPDYGENPYYNPYYYQGLAEIPFENNSTPEGEEREVSNRPYEDNEPMNVQNPQENEESSDKDHIRAL</sequence>
<dbReference type="EMBL" id="CM042032">
    <property type="protein sequence ID" value="KAI3776573.1"/>
    <property type="molecule type" value="Genomic_DNA"/>
</dbReference>
<reference evidence="1 2" key="2">
    <citation type="journal article" date="2022" name="Mol. Ecol. Resour.">
        <title>The genomes of chicory, endive, great burdock and yacon provide insights into Asteraceae paleo-polyploidization history and plant inulin production.</title>
        <authorList>
            <person name="Fan W."/>
            <person name="Wang S."/>
            <person name="Wang H."/>
            <person name="Wang A."/>
            <person name="Jiang F."/>
            <person name="Liu H."/>
            <person name="Zhao H."/>
            <person name="Xu D."/>
            <person name="Zhang Y."/>
        </authorList>
    </citation>
    <scope>NUCLEOTIDE SEQUENCE [LARGE SCALE GENOMIC DNA]</scope>
    <source>
        <strain evidence="2">cv. Yunnan</strain>
        <tissue evidence="1">Leaves</tissue>
    </source>
</reference>
<comment type="caution">
    <text evidence="1">The sequence shown here is derived from an EMBL/GenBank/DDBJ whole genome shotgun (WGS) entry which is preliminary data.</text>
</comment>
<reference evidence="2" key="1">
    <citation type="journal article" date="2022" name="Mol. Ecol. Resour.">
        <title>The genomes of chicory, endive, great burdock and yacon provide insights into Asteraceae palaeo-polyploidization history and plant inulin production.</title>
        <authorList>
            <person name="Fan W."/>
            <person name="Wang S."/>
            <person name="Wang H."/>
            <person name="Wang A."/>
            <person name="Jiang F."/>
            <person name="Liu H."/>
            <person name="Zhao H."/>
            <person name="Xu D."/>
            <person name="Zhang Y."/>
        </authorList>
    </citation>
    <scope>NUCLEOTIDE SEQUENCE [LARGE SCALE GENOMIC DNA]</scope>
    <source>
        <strain evidence="2">cv. Yunnan</strain>
    </source>
</reference>
<gene>
    <name evidence="1" type="ORF">L1987_46359</name>
</gene>
<evidence type="ECO:0000313" key="2">
    <source>
        <dbReference type="Proteomes" id="UP001056120"/>
    </source>
</evidence>
<protein>
    <submittedName>
        <fullName evidence="1">Uncharacterized protein</fullName>
    </submittedName>
</protein>
<accession>A0ACB9FZH3</accession>
<proteinExistence type="predicted"/>
<evidence type="ECO:0000313" key="1">
    <source>
        <dbReference type="EMBL" id="KAI3776573.1"/>
    </source>
</evidence>
<dbReference type="Proteomes" id="UP001056120">
    <property type="component" value="Linkage Group LG15"/>
</dbReference>
<organism evidence="1 2">
    <name type="scientific">Smallanthus sonchifolius</name>
    <dbReference type="NCBI Taxonomy" id="185202"/>
    <lineage>
        <taxon>Eukaryota</taxon>
        <taxon>Viridiplantae</taxon>
        <taxon>Streptophyta</taxon>
        <taxon>Embryophyta</taxon>
        <taxon>Tracheophyta</taxon>
        <taxon>Spermatophyta</taxon>
        <taxon>Magnoliopsida</taxon>
        <taxon>eudicotyledons</taxon>
        <taxon>Gunneridae</taxon>
        <taxon>Pentapetalae</taxon>
        <taxon>asterids</taxon>
        <taxon>campanulids</taxon>
        <taxon>Asterales</taxon>
        <taxon>Asteraceae</taxon>
        <taxon>Asteroideae</taxon>
        <taxon>Heliantheae alliance</taxon>
        <taxon>Millerieae</taxon>
        <taxon>Smallanthus</taxon>
    </lineage>
</organism>
<keyword evidence="2" id="KW-1185">Reference proteome</keyword>
<name>A0ACB9FZH3_9ASTR</name>